<evidence type="ECO:0000313" key="3">
    <source>
        <dbReference type="EMBL" id="JAQ08448.1"/>
    </source>
</evidence>
<dbReference type="Pfam" id="PF04127">
    <property type="entry name" value="DFP"/>
    <property type="match status" value="1"/>
</dbReference>
<feature type="domain" description="DNA/pantothenate metabolism flavoprotein C-terminal" evidence="2">
    <location>
        <begin position="161"/>
        <end position="232"/>
    </location>
</feature>
<dbReference type="GO" id="GO:0015937">
    <property type="term" value="P:coenzyme A biosynthetic process"/>
    <property type="evidence" value="ECO:0007669"/>
    <property type="project" value="UniProtKB-ARBA"/>
</dbReference>
<dbReference type="GO" id="GO:0003824">
    <property type="term" value="F:catalytic activity"/>
    <property type="evidence" value="ECO:0007669"/>
    <property type="project" value="UniProtKB-ARBA"/>
</dbReference>
<dbReference type="InterPro" id="IPR007085">
    <property type="entry name" value="DNA/pantothenate-metab_flavo_C"/>
</dbReference>
<reference evidence="3" key="1">
    <citation type="journal article" date="2016" name="Gigascience">
        <title>De novo construction of an expanded transcriptome assembly for the western tarnished plant bug, Lygus hesperus.</title>
        <authorList>
            <person name="Tassone E.E."/>
            <person name="Geib S.M."/>
            <person name="Hall B."/>
            <person name="Fabrick J.A."/>
            <person name="Brent C.S."/>
            <person name="Hull J.J."/>
        </authorList>
    </citation>
    <scope>NUCLEOTIDE SEQUENCE</scope>
</reference>
<dbReference type="AlphaFoldDB" id="A0A146LKF2"/>
<name>A0A146LKF2_LYGHE</name>
<sequence>MTSSSVNEDQFFATIEPDDELKEKRRLMIDYCVKFANSRIALVTSGGTTIPLEKNVVRFIDNFSAGTRGSASTEYLLRSGYKVIFLYRHKSLAPYTRNLHGFDFLDCLKIEGSDLKVSNDAVSRLLPILKEYEKVKKDDAMLLISFISLTEYLWLLKEATAALKNHKSKALLYLAAAVSDFYIPYDQLAEHKLQSSDGAPDIKLALVPKILAPLVSKWVPQALTISFKLETDPKIL</sequence>
<accession>A0A146LKF2</accession>
<feature type="non-terminal residue" evidence="3">
    <location>
        <position position="236"/>
    </location>
</feature>
<dbReference type="EMBL" id="GDHC01010181">
    <property type="protein sequence ID" value="JAQ08448.1"/>
    <property type="molecule type" value="Transcribed_RNA"/>
</dbReference>
<evidence type="ECO:0000259" key="2">
    <source>
        <dbReference type="Pfam" id="PF04127"/>
    </source>
</evidence>
<proteinExistence type="inferred from homology"/>
<dbReference type="SUPFAM" id="SSF102645">
    <property type="entry name" value="CoaB-like"/>
    <property type="match status" value="1"/>
</dbReference>
<evidence type="ECO:0000256" key="1">
    <source>
        <dbReference type="ARBA" id="ARBA00005703"/>
    </source>
</evidence>
<organism evidence="3">
    <name type="scientific">Lygus hesperus</name>
    <name type="common">Western plant bug</name>
    <dbReference type="NCBI Taxonomy" id="30085"/>
    <lineage>
        <taxon>Eukaryota</taxon>
        <taxon>Metazoa</taxon>
        <taxon>Ecdysozoa</taxon>
        <taxon>Arthropoda</taxon>
        <taxon>Hexapoda</taxon>
        <taxon>Insecta</taxon>
        <taxon>Pterygota</taxon>
        <taxon>Neoptera</taxon>
        <taxon>Paraneoptera</taxon>
        <taxon>Hemiptera</taxon>
        <taxon>Heteroptera</taxon>
        <taxon>Panheteroptera</taxon>
        <taxon>Cimicomorpha</taxon>
        <taxon>Miridae</taxon>
        <taxon>Mirini</taxon>
        <taxon>Lygus</taxon>
    </lineage>
</organism>
<protein>
    <submittedName>
        <fullName evidence="3">Uncharacterized protein C4B3.18</fullName>
    </submittedName>
</protein>
<dbReference type="InterPro" id="IPR035929">
    <property type="entry name" value="CoaB-like_sf"/>
</dbReference>
<comment type="similarity">
    <text evidence="1">Belongs to the PPC synthetase family.</text>
</comment>
<dbReference type="Gene3D" id="3.40.50.10300">
    <property type="entry name" value="CoaB-like"/>
    <property type="match status" value="1"/>
</dbReference>
<gene>
    <name evidence="3" type="primary">SPCC4B3.18</name>
    <name evidence="3" type="ORF">g.74104</name>
</gene>